<protein>
    <recommendedName>
        <fullName evidence="4">YLP motif-containing protein 1</fullName>
    </recommendedName>
</protein>
<dbReference type="FunFam" id="3.40.50.300:FF:000978">
    <property type="entry name" value="YLP motif-containing protein 1 isoform X3"/>
    <property type="match status" value="1"/>
</dbReference>
<feature type="compositionally biased region" description="Basic and acidic residues" evidence="1">
    <location>
        <begin position="634"/>
        <end position="643"/>
    </location>
</feature>
<dbReference type="Gramene" id="Kaladp0095s0587.1.v1.1">
    <property type="protein sequence ID" value="Kaladp0095s0587.1.v1.1"/>
    <property type="gene ID" value="Kaladp0095s0587.v1.1"/>
</dbReference>
<organism evidence="2 3">
    <name type="scientific">Kalanchoe fedtschenkoi</name>
    <name type="common">Lavender scallops</name>
    <name type="synonym">South American air plant</name>
    <dbReference type="NCBI Taxonomy" id="63787"/>
    <lineage>
        <taxon>Eukaryota</taxon>
        <taxon>Viridiplantae</taxon>
        <taxon>Streptophyta</taxon>
        <taxon>Embryophyta</taxon>
        <taxon>Tracheophyta</taxon>
        <taxon>Spermatophyta</taxon>
        <taxon>Magnoliopsida</taxon>
        <taxon>eudicotyledons</taxon>
        <taxon>Gunneridae</taxon>
        <taxon>Pentapetalae</taxon>
        <taxon>Saxifragales</taxon>
        <taxon>Crassulaceae</taxon>
        <taxon>Kalanchoe</taxon>
    </lineage>
</organism>
<dbReference type="GO" id="GO:0032204">
    <property type="term" value="P:regulation of telomere maintenance"/>
    <property type="evidence" value="ECO:0007669"/>
    <property type="project" value="TreeGrafter"/>
</dbReference>
<proteinExistence type="predicted"/>
<dbReference type="OMA" id="TENCATN"/>
<dbReference type="Gene3D" id="3.40.50.300">
    <property type="entry name" value="P-loop containing nucleotide triphosphate hydrolases"/>
    <property type="match status" value="1"/>
</dbReference>
<reference evidence="2" key="1">
    <citation type="submission" date="2021-01" db="UniProtKB">
        <authorList>
            <consortium name="EnsemblPlants"/>
        </authorList>
    </citation>
    <scope>IDENTIFICATION</scope>
</reference>
<evidence type="ECO:0000313" key="2">
    <source>
        <dbReference type="EnsemblPlants" id="Kaladp0095s0587.1.v1.1"/>
    </source>
</evidence>
<dbReference type="SUPFAM" id="SSF52540">
    <property type="entry name" value="P-loop containing nucleoside triphosphate hydrolases"/>
    <property type="match status" value="1"/>
</dbReference>
<feature type="region of interest" description="Disordered" evidence="1">
    <location>
        <begin position="620"/>
        <end position="643"/>
    </location>
</feature>
<dbReference type="InterPro" id="IPR026314">
    <property type="entry name" value="YLP_motif_con_p1"/>
</dbReference>
<dbReference type="PANTHER" id="PTHR13413:SF0">
    <property type="entry name" value="YLP MOTIF-CONTAINING PROTEIN 1"/>
    <property type="match status" value="1"/>
</dbReference>
<dbReference type="AlphaFoldDB" id="A0A7N0V1S5"/>
<dbReference type="GO" id="GO:0005634">
    <property type="term" value="C:nucleus"/>
    <property type="evidence" value="ECO:0007669"/>
    <property type="project" value="InterPro"/>
</dbReference>
<evidence type="ECO:0008006" key="4">
    <source>
        <dbReference type="Google" id="ProtNLM"/>
    </source>
</evidence>
<evidence type="ECO:0000256" key="1">
    <source>
        <dbReference type="SAM" id="MobiDB-lite"/>
    </source>
</evidence>
<dbReference type="InterPro" id="IPR027417">
    <property type="entry name" value="P-loop_NTPase"/>
</dbReference>
<evidence type="ECO:0000313" key="3">
    <source>
        <dbReference type="Proteomes" id="UP000594263"/>
    </source>
</evidence>
<sequence length="784" mass="86604">MDHQWRPPPFQGNVCPTCSNSHFPFCPPRPPSFVQNPSFFAPHNQPFSGPGTDVYRGPMGIPLHGYADVRNWDRNPSVGGNGFNGGYNGGGGNGYVSCDYSGGSDDRSTKRVRIDEIGAFGTYANGQYQSNGNLSRPVSEEERRLKLIYDHGCASGGHQHAQLGSVERTGHGAHAAQNGGDWVPPHHALPHRDSGPMVHKMPISPYANPVESKDSYSKVAAPPYHGHSYGGTGVSSIGQIHLAAPQKFASPSSNMQGSYPRSHGMAPQNMNQVQPSQVFHVPPPLPSSPPPPLPMEPAIHYPYERKTSYQSSPMPSSLFPVHVGGSSPGVASPSYPPVLNDRHSAPPFVHNRIHFPIPAGRVAEDVRHKMPDQRGLEELSDMSKRWTSDKPKFIDAVHLFKLPHRATRPDHLVIILRGLPGSGKSYLAKMLRDIEVENGGEAPRIHSIDDYFMTEVEKPEECENSKSASSARGKKPTMKKVMEYFYEPEMEEAYRSSMLKAFKKSLEDGGFTFIIVDDRNLRVADFAQFWAIAKRSGYEVYVLEAPYKDPAGCAARNVHNFTLDGIQKMAGQWEEAPALYLQLDVKSLFHEDNLKETGIEEVDMDMEDEADPDVHDTQVAVTTEETEPSNSESAYDKKQGDDDEVSADHLLERAKELGRSKWSDELDDQVLERKDSGKRKTNALSGLIKSYGKRIKSVHWGDQAKDTGFSIGAVKKATQSLVIGPGPGYNLMTNPIQADDTTSAAHKSGNKQTAFQERLRAEHESFKVVFAKRKQKLSFVLEDE</sequence>
<dbReference type="Proteomes" id="UP000594263">
    <property type="component" value="Unplaced"/>
</dbReference>
<dbReference type="EnsemblPlants" id="Kaladp0095s0587.1.v1.1">
    <property type="protein sequence ID" value="Kaladp0095s0587.1.v1.1"/>
    <property type="gene ID" value="Kaladp0095s0587.v1.1"/>
</dbReference>
<keyword evidence="3" id="KW-1185">Reference proteome</keyword>
<name>A0A7N0V1S5_KALFE</name>
<dbReference type="PANTHER" id="PTHR13413">
    <property type="entry name" value="YLP MOTIF CONTAINING PROTEIN NUCLEAR PROTEIN ZAP"/>
    <property type="match status" value="1"/>
</dbReference>
<accession>A0A7N0V1S5</accession>